<evidence type="ECO:0000313" key="3">
    <source>
        <dbReference type="Proteomes" id="UP001189429"/>
    </source>
</evidence>
<proteinExistence type="predicted"/>
<protein>
    <submittedName>
        <fullName evidence="2">Uncharacterized protein</fullName>
    </submittedName>
</protein>
<gene>
    <name evidence="2" type="ORF">PCOR1329_LOCUS81031</name>
</gene>
<dbReference type="EMBL" id="CAUYUJ010021530">
    <property type="protein sequence ID" value="CAK0905283.1"/>
    <property type="molecule type" value="Genomic_DNA"/>
</dbReference>
<accession>A0ABN9Y1X7</accession>
<sequence length="157" mass="16898">MSSKSSLALARSGPTCPCSGSTSRTSPSDAELFLNMLAASSEGQEVDIESIVQGCMRMKGSASSLDVQNLIFITKIIHKRQKRFEKEVRRRLRTLSQLQDRTAAVIDGLGLEVDADDAADGEASDHPIGHWQGSETPRSPRSRATSKISAGAAEPQR</sequence>
<organism evidence="2 3">
    <name type="scientific">Prorocentrum cordatum</name>
    <dbReference type="NCBI Taxonomy" id="2364126"/>
    <lineage>
        <taxon>Eukaryota</taxon>
        <taxon>Sar</taxon>
        <taxon>Alveolata</taxon>
        <taxon>Dinophyceae</taxon>
        <taxon>Prorocentrales</taxon>
        <taxon>Prorocentraceae</taxon>
        <taxon>Prorocentrum</taxon>
    </lineage>
</organism>
<comment type="caution">
    <text evidence="2">The sequence shown here is derived from an EMBL/GenBank/DDBJ whole genome shotgun (WGS) entry which is preliminary data.</text>
</comment>
<feature type="region of interest" description="Disordered" evidence="1">
    <location>
        <begin position="116"/>
        <end position="157"/>
    </location>
</feature>
<name>A0ABN9Y1X7_9DINO</name>
<feature type="compositionally biased region" description="Polar residues" evidence="1">
    <location>
        <begin position="133"/>
        <end position="148"/>
    </location>
</feature>
<feature type="region of interest" description="Disordered" evidence="1">
    <location>
        <begin position="1"/>
        <end position="24"/>
    </location>
</feature>
<evidence type="ECO:0000256" key="1">
    <source>
        <dbReference type="SAM" id="MobiDB-lite"/>
    </source>
</evidence>
<dbReference type="Proteomes" id="UP001189429">
    <property type="component" value="Unassembled WGS sequence"/>
</dbReference>
<reference evidence="2" key="1">
    <citation type="submission" date="2023-10" db="EMBL/GenBank/DDBJ databases">
        <authorList>
            <person name="Chen Y."/>
            <person name="Shah S."/>
            <person name="Dougan E. K."/>
            <person name="Thang M."/>
            <person name="Chan C."/>
        </authorList>
    </citation>
    <scope>NUCLEOTIDE SEQUENCE [LARGE SCALE GENOMIC DNA]</scope>
</reference>
<evidence type="ECO:0000313" key="2">
    <source>
        <dbReference type="EMBL" id="CAK0905283.1"/>
    </source>
</evidence>
<keyword evidence="3" id="KW-1185">Reference proteome</keyword>